<comment type="caution">
    <text evidence="1">The sequence shown here is derived from an EMBL/GenBank/DDBJ whole genome shotgun (WGS) entry which is preliminary data.</text>
</comment>
<sequence length="229" mass="24433">MALTDARLVAVLDRTVASIDQILDVLATADVFDLKRRSCVLSAVDWPGTRGWNELSMNERADWWVTRVGAVTTTAVAFPGMFGVWARWLPIGAYLGVAGQALVLRAVSREYGVDTREAGVVMLGEILFKRDLSPVVAGLDDGGDPIVAPDADSVVEVTVGIGRTLYDLSSALGARPGPPAVARWASMVPLIGGPITYIGERIALRHAVDAGRRWIVEHPTTVKAPAVGH</sequence>
<dbReference type="STRING" id="410332.SAMN04488550_1102"/>
<dbReference type="EMBL" id="BAOP01000015">
    <property type="protein sequence ID" value="GAC80135.1"/>
    <property type="molecule type" value="Genomic_DNA"/>
</dbReference>
<gene>
    <name evidence="1" type="ORF">GM1_015_00090</name>
</gene>
<reference evidence="1 2" key="1">
    <citation type="submission" date="2013-02" db="EMBL/GenBank/DDBJ databases">
        <title>Whole genome shotgun sequence of Gordonia malaquae NBRC 108250.</title>
        <authorList>
            <person name="Yoshida I."/>
            <person name="Hosoyama A."/>
            <person name="Tsuchikane K."/>
            <person name="Ando Y."/>
            <person name="Baba S."/>
            <person name="Ohji S."/>
            <person name="Hamada M."/>
            <person name="Tamura T."/>
            <person name="Yamazoe A."/>
            <person name="Yamazaki S."/>
            <person name="Fujita N."/>
        </authorList>
    </citation>
    <scope>NUCLEOTIDE SEQUENCE [LARGE SCALE GENOMIC DNA]</scope>
    <source>
        <strain evidence="1 2">NBRC 108250</strain>
    </source>
</reference>
<dbReference type="Proteomes" id="UP000035009">
    <property type="component" value="Unassembled WGS sequence"/>
</dbReference>
<evidence type="ECO:0000313" key="2">
    <source>
        <dbReference type="Proteomes" id="UP000035009"/>
    </source>
</evidence>
<keyword evidence="2" id="KW-1185">Reference proteome</keyword>
<dbReference type="OrthoDB" id="3825591at2"/>
<proteinExistence type="predicted"/>
<name>M3UKJ1_GORML</name>
<dbReference type="eggNOG" id="ENOG5032V0H">
    <property type="taxonomic scope" value="Bacteria"/>
</dbReference>
<dbReference type="RefSeq" id="WP_008378968.1">
    <property type="nucleotide sequence ID" value="NZ_BAOP01000015.1"/>
</dbReference>
<protein>
    <submittedName>
        <fullName evidence="1">Uncharacterized protein</fullName>
    </submittedName>
</protein>
<organism evidence="1 2">
    <name type="scientific">Gordonia malaquae NBRC 108250</name>
    <dbReference type="NCBI Taxonomy" id="1223542"/>
    <lineage>
        <taxon>Bacteria</taxon>
        <taxon>Bacillati</taxon>
        <taxon>Actinomycetota</taxon>
        <taxon>Actinomycetes</taxon>
        <taxon>Mycobacteriales</taxon>
        <taxon>Gordoniaceae</taxon>
        <taxon>Gordonia</taxon>
    </lineage>
</organism>
<accession>M3UKJ1</accession>
<evidence type="ECO:0000313" key="1">
    <source>
        <dbReference type="EMBL" id="GAC80135.1"/>
    </source>
</evidence>
<dbReference type="AlphaFoldDB" id="M3UKJ1"/>